<reference evidence="16 17" key="1">
    <citation type="journal article" date="2011" name="Genome Biol. Evol.">
        <title>Integration of the genetic map and genome assembly of fugu facilitates insights into distinct features of genome evolution in teleosts and mammals.</title>
        <authorList>
            <person name="Kai W."/>
            <person name="Kikuchi K."/>
            <person name="Tohari S."/>
            <person name="Chew A.K."/>
            <person name="Tay A."/>
            <person name="Fujiwara A."/>
            <person name="Hosoya S."/>
            <person name="Suetake H."/>
            <person name="Naruse K."/>
            <person name="Brenner S."/>
            <person name="Suzuki Y."/>
            <person name="Venkatesh B."/>
        </authorList>
    </citation>
    <scope>NUCLEOTIDE SEQUENCE [LARGE SCALE GENOMIC DNA]</scope>
</reference>
<comment type="pathway">
    <text evidence="3">Protein modification; protein ubiquitination.</text>
</comment>
<accession>A0A3B5KCD5</accession>
<feature type="compositionally biased region" description="Low complexity" evidence="14">
    <location>
        <begin position="315"/>
        <end position="324"/>
    </location>
</feature>
<evidence type="ECO:0000259" key="15">
    <source>
        <dbReference type="PROSITE" id="PS51872"/>
    </source>
</evidence>
<comment type="subcellular location">
    <subcellularLocation>
        <location evidence="2">Cytoplasm</location>
    </subcellularLocation>
    <subcellularLocation>
        <location evidence="1">Nucleus</location>
    </subcellularLocation>
</comment>
<evidence type="ECO:0000256" key="14">
    <source>
        <dbReference type="SAM" id="MobiDB-lite"/>
    </source>
</evidence>
<keyword evidence="11" id="KW-0539">Nucleus</keyword>
<sequence length="438" mass="48386">MFNCKEATMKCPPHRVTVAFSTDKSSAGNSMVSHLKACPVPSPIKPHFPPVAALTVLPLDTSSTVHDKENSTSRNYDGSLDEGFEDSGYLSLHNSQIDEHHGDGEDEHKRGKTVNVLQSTAATKTPTNSPSKCEAHANCSHPVPLAESPVSLCRRRPPTFSLSSTPSDHLNSTLPILKFQKAVCEELTESYRKNKKYDWSIVTKVAEDHLLDRVIGSHMGCEFVDMFSSLLSRNMKNLLTSILALLGDMDLISCKKVSRTWRKIICDDAAALDRCQKAEQVLKESKNSPRQPDCWLTRDVAESRMVLSCIQTLASSSTPSSSSSFRVNRRTAASPNNGTPTSQYTRFGDYVKAASSLKQHESLRPCKRCGSPAKHSAEAQRAMCTRLSCLFDFCTRCQECFHGSTPCRAVQPRSHFPTSKSTPHVPGSARSKRNIRRL</sequence>
<feature type="region of interest" description="Disordered" evidence="14">
    <location>
        <begin position="407"/>
        <end position="438"/>
    </location>
</feature>
<evidence type="ECO:0000256" key="12">
    <source>
        <dbReference type="ARBA" id="ARBA00023306"/>
    </source>
</evidence>
<dbReference type="GO" id="GO:0008270">
    <property type="term" value="F:zinc ion binding"/>
    <property type="evidence" value="ECO:0007669"/>
    <property type="project" value="UniProtKB-KW"/>
</dbReference>
<dbReference type="KEGG" id="tru:101075441"/>
<keyword evidence="8" id="KW-0498">Mitosis</keyword>
<dbReference type="STRING" id="31033.ENSTRUP00000055349"/>
<dbReference type="GO" id="GO:0007088">
    <property type="term" value="P:regulation of mitotic nuclear division"/>
    <property type="evidence" value="ECO:0007669"/>
    <property type="project" value="InterPro"/>
</dbReference>
<evidence type="ECO:0000256" key="4">
    <source>
        <dbReference type="ARBA" id="ARBA00022490"/>
    </source>
</evidence>
<reference evidence="16" key="3">
    <citation type="submission" date="2025-09" db="UniProtKB">
        <authorList>
            <consortium name="Ensembl"/>
        </authorList>
    </citation>
    <scope>IDENTIFICATION</scope>
</reference>
<proteinExistence type="predicted"/>
<dbReference type="InterPro" id="IPR044064">
    <property type="entry name" value="ZF_ZBR"/>
</dbReference>
<dbReference type="FunCoup" id="A0A3B5KCD5">
    <property type="interactions" value="1112"/>
</dbReference>
<dbReference type="GO" id="GO:0016567">
    <property type="term" value="P:protein ubiquitination"/>
    <property type="evidence" value="ECO:0007669"/>
    <property type="project" value="UniProtKB-UniPathway"/>
</dbReference>
<evidence type="ECO:0000256" key="9">
    <source>
        <dbReference type="ARBA" id="ARBA00022786"/>
    </source>
</evidence>
<dbReference type="AlphaFoldDB" id="A0A3B5KCD5"/>
<evidence type="ECO:0000256" key="7">
    <source>
        <dbReference type="ARBA" id="ARBA00022771"/>
    </source>
</evidence>
<feature type="domain" description="ZBR-type" evidence="15">
    <location>
        <begin position="362"/>
        <end position="410"/>
    </location>
</feature>
<dbReference type="InParanoid" id="A0A3B5KCD5"/>
<keyword evidence="12" id="KW-0131">Cell cycle</keyword>
<gene>
    <name evidence="16" type="primary">fbxo5</name>
</gene>
<dbReference type="SUPFAM" id="SSF81383">
    <property type="entry name" value="F-box domain"/>
    <property type="match status" value="1"/>
</dbReference>
<dbReference type="OMA" id="VVLSCMQ"/>
<dbReference type="Gene3D" id="2.20.25.20">
    <property type="match status" value="1"/>
</dbReference>
<keyword evidence="4" id="KW-0963">Cytoplasm</keyword>
<dbReference type="CDD" id="cd20348">
    <property type="entry name" value="BRcat_RBR_EMI"/>
    <property type="match status" value="1"/>
</dbReference>
<evidence type="ECO:0000256" key="6">
    <source>
        <dbReference type="ARBA" id="ARBA00022723"/>
    </source>
</evidence>
<dbReference type="RefSeq" id="XP_003963917.2">
    <property type="nucleotide sequence ID" value="XM_003963868.3"/>
</dbReference>
<organism evidence="16 17">
    <name type="scientific">Takifugu rubripes</name>
    <name type="common">Japanese pufferfish</name>
    <name type="synonym">Fugu rubripes</name>
    <dbReference type="NCBI Taxonomy" id="31033"/>
    <lineage>
        <taxon>Eukaryota</taxon>
        <taxon>Metazoa</taxon>
        <taxon>Chordata</taxon>
        <taxon>Craniata</taxon>
        <taxon>Vertebrata</taxon>
        <taxon>Euteleostomi</taxon>
        <taxon>Actinopterygii</taxon>
        <taxon>Neopterygii</taxon>
        <taxon>Teleostei</taxon>
        <taxon>Neoteleostei</taxon>
        <taxon>Acanthomorphata</taxon>
        <taxon>Eupercaria</taxon>
        <taxon>Tetraodontiformes</taxon>
        <taxon>Tetradontoidea</taxon>
        <taxon>Tetraodontidae</taxon>
        <taxon>Takifugu</taxon>
    </lineage>
</organism>
<keyword evidence="17" id="KW-1185">Reference proteome</keyword>
<dbReference type="GO" id="GO:0045835">
    <property type="term" value="P:negative regulation of meiotic nuclear division"/>
    <property type="evidence" value="ECO:0007669"/>
    <property type="project" value="InterPro"/>
</dbReference>
<keyword evidence="9" id="KW-0833">Ubl conjugation pathway</keyword>
<feature type="compositionally biased region" description="Polar residues" evidence="14">
    <location>
        <begin position="331"/>
        <end position="345"/>
    </location>
</feature>
<dbReference type="Proteomes" id="UP000005226">
    <property type="component" value="Chromosome 4"/>
</dbReference>
<evidence type="ECO:0000256" key="1">
    <source>
        <dbReference type="ARBA" id="ARBA00004123"/>
    </source>
</evidence>
<keyword evidence="6" id="KW-0479">Metal-binding</keyword>
<evidence type="ECO:0000256" key="13">
    <source>
        <dbReference type="PROSITE-ProRule" id="PRU01220"/>
    </source>
</evidence>
<evidence type="ECO:0000313" key="16">
    <source>
        <dbReference type="Ensembl" id="ENSTRUP00000055349.1"/>
    </source>
</evidence>
<dbReference type="InterPro" id="IPR001810">
    <property type="entry name" value="F-box_dom"/>
</dbReference>
<keyword evidence="7 13" id="KW-0863">Zinc-finger</keyword>
<dbReference type="InterPro" id="IPR047147">
    <property type="entry name" value="FBX5_43"/>
</dbReference>
<evidence type="ECO:0000256" key="3">
    <source>
        <dbReference type="ARBA" id="ARBA00004906"/>
    </source>
</evidence>
<dbReference type="UniPathway" id="UPA00143"/>
<keyword evidence="10" id="KW-0862">Zinc</keyword>
<dbReference type="PROSITE" id="PS51872">
    <property type="entry name" value="ZF_ZBR"/>
    <property type="match status" value="1"/>
</dbReference>
<name>A0A3B5KCD5_TAKRU</name>
<evidence type="ECO:0000256" key="11">
    <source>
        <dbReference type="ARBA" id="ARBA00023242"/>
    </source>
</evidence>
<evidence type="ECO:0000256" key="2">
    <source>
        <dbReference type="ARBA" id="ARBA00004496"/>
    </source>
</evidence>
<feature type="region of interest" description="Disordered" evidence="14">
    <location>
        <begin position="315"/>
        <end position="345"/>
    </location>
</feature>
<dbReference type="PANTHER" id="PTHR15493">
    <property type="entry name" value="F-BOX ONLY PROTEIN 5 AND 43"/>
    <property type="match status" value="1"/>
</dbReference>
<dbReference type="FunFam" id="2.20.25.20:FF:000006">
    <property type="entry name" value="F-box only protein 5"/>
    <property type="match status" value="1"/>
</dbReference>
<dbReference type="Pfam" id="PF00646">
    <property type="entry name" value="F-box"/>
    <property type="match status" value="1"/>
</dbReference>
<dbReference type="CTD" id="26271"/>
<dbReference type="OrthoDB" id="9984940at2759"/>
<evidence type="ECO:0000256" key="10">
    <source>
        <dbReference type="ARBA" id="ARBA00022833"/>
    </source>
</evidence>
<dbReference type="GO" id="GO:0051301">
    <property type="term" value="P:cell division"/>
    <property type="evidence" value="ECO:0007669"/>
    <property type="project" value="UniProtKB-KW"/>
</dbReference>
<protein>
    <submittedName>
        <fullName evidence="16">F-box protein 5</fullName>
    </submittedName>
</protein>
<evidence type="ECO:0000256" key="8">
    <source>
        <dbReference type="ARBA" id="ARBA00022776"/>
    </source>
</evidence>
<dbReference type="Ensembl" id="ENSTRUT00000056620.2">
    <property type="protein sequence ID" value="ENSTRUP00000055349.1"/>
    <property type="gene ID" value="ENSTRUG00000023972.2"/>
</dbReference>
<dbReference type="GeneTree" id="ENSGT00530000063692"/>
<evidence type="ECO:0000313" key="17">
    <source>
        <dbReference type="Proteomes" id="UP000005226"/>
    </source>
</evidence>
<reference evidence="16" key="2">
    <citation type="submission" date="2025-08" db="UniProtKB">
        <authorList>
            <consortium name="Ensembl"/>
        </authorList>
    </citation>
    <scope>IDENTIFICATION</scope>
</reference>
<evidence type="ECO:0000256" key="5">
    <source>
        <dbReference type="ARBA" id="ARBA00022618"/>
    </source>
</evidence>
<dbReference type="GO" id="GO:0005634">
    <property type="term" value="C:nucleus"/>
    <property type="evidence" value="ECO:0007669"/>
    <property type="project" value="UniProtKB-SubCell"/>
</dbReference>
<dbReference type="InterPro" id="IPR036047">
    <property type="entry name" value="F-box-like_dom_sf"/>
</dbReference>
<dbReference type="PANTHER" id="PTHR15493:SF8">
    <property type="entry name" value="F-BOX ONLY PROTEIN 5"/>
    <property type="match status" value="1"/>
</dbReference>
<dbReference type="GO" id="GO:0005737">
    <property type="term" value="C:cytoplasm"/>
    <property type="evidence" value="ECO:0007669"/>
    <property type="project" value="UniProtKB-SubCell"/>
</dbReference>
<keyword evidence="5" id="KW-0132">Cell division</keyword>
<dbReference type="GeneID" id="101075441"/>